<feature type="region of interest" description="Disordered" evidence="1">
    <location>
        <begin position="100"/>
        <end position="125"/>
    </location>
</feature>
<feature type="compositionally biased region" description="Low complexity" evidence="1">
    <location>
        <begin position="104"/>
        <end position="123"/>
    </location>
</feature>
<accession>A0A1S1QP82</accession>
<gene>
    <name evidence="2" type="ORF">BBK14_14925</name>
</gene>
<dbReference type="PANTHER" id="PTHR47691:SF3">
    <property type="entry name" value="HTH-TYPE TRANSCRIPTIONAL REGULATOR RV0890C-RELATED"/>
    <property type="match status" value="1"/>
</dbReference>
<sequence>MPVVVLRVAVGEICRRLDGIPLAIELAAVKTRALPPAEILARLSENTEILRHDGRRVADRQRTLRTCVDWSFDLCTPQERLLWTHLSVFAGGFELDAGTVTGTPISPRGPTRSGPGPGSSRGSAAYVSITPTCRY</sequence>
<keyword evidence="3" id="KW-1185">Reference proteome</keyword>
<dbReference type="PANTHER" id="PTHR47691">
    <property type="entry name" value="REGULATOR-RELATED"/>
    <property type="match status" value="1"/>
</dbReference>
<protein>
    <submittedName>
        <fullName evidence="2">Uncharacterized protein</fullName>
    </submittedName>
</protein>
<dbReference type="Proteomes" id="UP000179769">
    <property type="component" value="Unassembled WGS sequence"/>
</dbReference>
<evidence type="ECO:0000256" key="1">
    <source>
        <dbReference type="SAM" id="MobiDB-lite"/>
    </source>
</evidence>
<evidence type="ECO:0000313" key="3">
    <source>
        <dbReference type="Proteomes" id="UP000179769"/>
    </source>
</evidence>
<name>A0A1S1QP82_9ACTN</name>
<dbReference type="AlphaFoldDB" id="A0A1S1QP82"/>
<proteinExistence type="predicted"/>
<dbReference type="EMBL" id="MAXA01000125">
    <property type="protein sequence ID" value="OHV35517.1"/>
    <property type="molecule type" value="Genomic_DNA"/>
</dbReference>
<reference evidence="3" key="1">
    <citation type="submission" date="2016-07" db="EMBL/GenBank/DDBJ databases">
        <title>Frankia sp. NRRL B-16219 Genome sequencing.</title>
        <authorList>
            <person name="Ghodhbane-Gtari F."/>
            <person name="Swanson E."/>
            <person name="Gueddou A."/>
            <person name="Louati M."/>
            <person name="Nouioui I."/>
            <person name="Hezbri K."/>
            <person name="Abebe-Akele F."/>
            <person name="Simpson S."/>
            <person name="Morris K."/>
            <person name="Thomas K."/>
            <person name="Gtari M."/>
            <person name="Tisa L.S."/>
        </authorList>
    </citation>
    <scope>NUCLEOTIDE SEQUENCE [LARGE SCALE GENOMIC DNA]</scope>
    <source>
        <strain evidence="3">NRRL B-16219</strain>
    </source>
</reference>
<evidence type="ECO:0000313" key="2">
    <source>
        <dbReference type="EMBL" id="OHV35517.1"/>
    </source>
</evidence>
<organism evidence="2 3">
    <name type="scientific">Parafrankia soli</name>
    <dbReference type="NCBI Taxonomy" id="2599596"/>
    <lineage>
        <taxon>Bacteria</taxon>
        <taxon>Bacillati</taxon>
        <taxon>Actinomycetota</taxon>
        <taxon>Actinomycetes</taxon>
        <taxon>Frankiales</taxon>
        <taxon>Frankiaceae</taxon>
        <taxon>Parafrankia</taxon>
    </lineage>
</organism>
<comment type="caution">
    <text evidence="2">The sequence shown here is derived from an EMBL/GenBank/DDBJ whole genome shotgun (WGS) entry which is preliminary data.</text>
</comment>